<keyword evidence="3" id="KW-1185">Reference proteome</keyword>
<reference evidence="2" key="1">
    <citation type="submission" date="2013-11" db="EMBL/GenBank/DDBJ databases">
        <title>Genome sequence of the fusiform rust pathogen reveals effectors for host alternation and coevolution with pine.</title>
        <authorList>
            <consortium name="DOE Joint Genome Institute"/>
            <person name="Smith K."/>
            <person name="Pendleton A."/>
            <person name="Kubisiak T."/>
            <person name="Anderson C."/>
            <person name="Salamov A."/>
            <person name="Aerts A."/>
            <person name="Riley R."/>
            <person name="Clum A."/>
            <person name="Lindquist E."/>
            <person name="Ence D."/>
            <person name="Campbell M."/>
            <person name="Kronenberg Z."/>
            <person name="Feau N."/>
            <person name="Dhillon B."/>
            <person name="Hamelin R."/>
            <person name="Burleigh J."/>
            <person name="Smith J."/>
            <person name="Yandell M."/>
            <person name="Nelson C."/>
            <person name="Grigoriev I."/>
            <person name="Davis J."/>
        </authorList>
    </citation>
    <scope>NUCLEOTIDE SEQUENCE</scope>
    <source>
        <strain evidence="2">G11</strain>
    </source>
</reference>
<evidence type="ECO:0000256" key="1">
    <source>
        <dbReference type="SAM" id="MobiDB-lite"/>
    </source>
</evidence>
<name>A0A9P6T5T8_9BASI</name>
<organism evidence="2 3">
    <name type="scientific">Cronartium quercuum f. sp. fusiforme G11</name>
    <dbReference type="NCBI Taxonomy" id="708437"/>
    <lineage>
        <taxon>Eukaryota</taxon>
        <taxon>Fungi</taxon>
        <taxon>Dikarya</taxon>
        <taxon>Basidiomycota</taxon>
        <taxon>Pucciniomycotina</taxon>
        <taxon>Pucciniomycetes</taxon>
        <taxon>Pucciniales</taxon>
        <taxon>Coleosporiaceae</taxon>
        <taxon>Cronartium</taxon>
    </lineage>
</organism>
<evidence type="ECO:0000313" key="3">
    <source>
        <dbReference type="Proteomes" id="UP000886653"/>
    </source>
</evidence>
<accession>A0A9P6T5T8</accession>
<feature type="region of interest" description="Disordered" evidence="1">
    <location>
        <begin position="78"/>
        <end position="100"/>
    </location>
</feature>
<feature type="compositionally biased region" description="Basic and acidic residues" evidence="1">
    <location>
        <begin position="112"/>
        <end position="126"/>
    </location>
</feature>
<comment type="caution">
    <text evidence="2">The sequence shown here is derived from an EMBL/GenBank/DDBJ whole genome shotgun (WGS) entry which is preliminary data.</text>
</comment>
<gene>
    <name evidence="2" type="ORF">CROQUDRAFT_665436</name>
</gene>
<sequence length="135" mass="15323">MRLIIIALTHFPGKYFWFIVDGEVAEAMRATQDHHLVELDFEEDLKFFMTGSPEPVAAVSQTMPPVLDFESIEPAADSLMDERPLSAKKKKNPASGDDNEFELEIKDDFDFFDSKPSIDLKTRNSHNETPMGEQS</sequence>
<dbReference type="EMBL" id="MU167460">
    <property type="protein sequence ID" value="KAG0140257.1"/>
    <property type="molecule type" value="Genomic_DNA"/>
</dbReference>
<dbReference type="Proteomes" id="UP000886653">
    <property type="component" value="Unassembled WGS sequence"/>
</dbReference>
<evidence type="ECO:0000313" key="2">
    <source>
        <dbReference type="EMBL" id="KAG0140257.1"/>
    </source>
</evidence>
<dbReference type="AlphaFoldDB" id="A0A9P6T5T8"/>
<feature type="non-terminal residue" evidence="2">
    <location>
        <position position="135"/>
    </location>
</feature>
<proteinExistence type="predicted"/>
<protein>
    <submittedName>
        <fullName evidence="2">Uncharacterized protein</fullName>
    </submittedName>
</protein>
<feature type="region of interest" description="Disordered" evidence="1">
    <location>
        <begin position="112"/>
        <end position="135"/>
    </location>
</feature>